<protein>
    <submittedName>
        <fullName evidence="2">Uncharacterized protein</fullName>
    </submittedName>
</protein>
<dbReference type="AlphaFoldDB" id="A0A2P2QQV7"/>
<feature type="region of interest" description="Disordered" evidence="1">
    <location>
        <begin position="1"/>
        <end position="56"/>
    </location>
</feature>
<evidence type="ECO:0000313" key="2">
    <source>
        <dbReference type="EMBL" id="MBX69271.1"/>
    </source>
</evidence>
<feature type="compositionally biased region" description="Basic and acidic residues" evidence="1">
    <location>
        <begin position="19"/>
        <end position="35"/>
    </location>
</feature>
<feature type="region of interest" description="Disordered" evidence="1">
    <location>
        <begin position="129"/>
        <end position="154"/>
    </location>
</feature>
<name>A0A2P2QQV7_RHIMU</name>
<evidence type="ECO:0000256" key="1">
    <source>
        <dbReference type="SAM" id="MobiDB-lite"/>
    </source>
</evidence>
<reference evidence="2" key="1">
    <citation type="submission" date="2018-02" db="EMBL/GenBank/DDBJ databases">
        <title>Rhizophora mucronata_Transcriptome.</title>
        <authorList>
            <person name="Meera S.P."/>
            <person name="Sreeshan A."/>
            <person name="Augustine A."/>
        </authorList>
    </citation>
    <scope>NUCLEOTIDE SEQUENCE</scope>
    <source>
        <tissue evidence="2">Leaf</tissue>
    </source>
</reference>
<organism evidence="2">
    <name type="scientific">Rhizophora mucronata</name>
    <name type="common">Asiatic mangrove</name>
    <dbReference type="NCBI Taxonomy" id="61149"/>
    <lineage>
        <taxon>Eukaryota</taxon>
        <taxon>Viridiplantae</taxon>
        <taxon>Streptophyta</taxon>
        <taxon>Embryophyta</taxon>
        <taxon>Tracheophyta</taxon>
        <taxon>Spermatophyta</taxon>
        <taxon>Magnoliopsida</taxon>
        <taxon>eudicotyledons</taxon>
        <taxon>Gunneridae</taxon>
        <taxon>Pentapetalae</taxon>
        <taxon>rosids</taxon>
        <taxon>fabids</taxon>
        <taxon>Malpighiales</taxon>
        <taxon>Rhizophoraceae</taxon>
        <taxon>Rhizophora</taxon>
    </lineage>
</organism>
<feature type="compositionally biased region" description="Low complexity" evidence="1">
    <location>
        <begin position="129"/>
        <end position="148"/>
    </location>
</feature>
<sequence>MNPSSLDSQLNVVPSTPKDSQEREGFLHKCDERSSSCHKRPFSRFSSSLGNDLISPPVLKQVKNRALHEKYIDQLHCREAKRKSACVRKGYAGGKENTARDNVQELDVVRTAKNDLVSHARDAINQLQTSTLSTSSDFDNDGFSSNSDAIEDQS</sequence>
<accession>A0A2P2QQV7</accession>
<feature type="compositionally biased region" description="Polar residues" evidence="1">
    <location>
        <begin position="1"/>
        <end position="18"/>
    </location>
</feature>
<dbReference type="EMBL" id="GGEC01088787">
    <property type="protein sequence ID" value="MBX69271.1"/>
    <property type="molecule type" value="Transcribed_RNA"/>
</dbReference>
<proteinExistence type="predicted"/>